<comment type="caution">
    <text evidence="2">The sequence shown here is derived from an EMBL/GenBank/DDBJ whole genome shotgun (WGS) entry which is preliminary data.</text>
</comment>
<evidence type="ECO:0000313" key="2">
    <source>
        <dbReference type="EMBL" id="TGO56216.1"/>
    </source>
</evidence>
<gene>
    <name evidence="2" type="ORF">BOTNAR_0228g00160</name>
</gene>
<feature type="domain" description="Azaphilone pigments biosynthesis cluster protein L N-terminal" evidence="1">
    <location>
        <begin position="2"/>
        <end position="62"/>
    </location>
</feature>
<dbReference type="AlphaFoldDB" id="A0A4Z1I4A2"/>
<dbReference type="InterPro" id="IPR031348">
    <property type="entry name" value="PigL_N"/>
</dbReference>
<protein>
    <recommendedName>
        <fullName evidence="1">Azaphilone pigments biosynthesis cluster protein L N-terminal domain-containing protein</fullName>
    </recommendedName>
</protein>
<evidence type="ECO:0000313" key="3">
    <source>
        <dbReference type="Proteomes" id="UP000297452"/>
    </source>
</evidence>
<organism evidence="2 3">
    <name type="scientific">Botryotinia narcissicola</name>
    <dbReference type="NCBI Taxonomy" id="278944"/>
    <lineage>
        <taxon>Eukaryota</taxon>
        <taxon>Fungi</taxon>
        <taxon>Dikarya</taxon>
        <taxon>Ascomycota</taxon>
        <taxon>Pezizomycotina</taxon>
        <taxon>Leotiomycetes</taxon>
        <taxon>Helotiales</taxon>
        <taxon>Sclerotiniaceae</taxon>
        <taxon>Botryotinia</taxon>
    </lineage>
</organism>
<dbReference type="Pfam" id="PF17111">
    <property type="entry name" value="PigL_N"/>
    <property type="match status" value="1"/>
</dbReference>
<accession>A0A4Z1I4A2</accession>
<evidence type="ECO:0000259" key="1">
    <source>
        <dbReference type="Pfam" id="PF17111"/>
    </source>
</evidence>
<proteinExistence type="predicted"/>
<reference evidence="2 3" key="1">
    <citation type="submission" date="2017-12" db="EMBL/GenBank/DDBJ databases">
        <title>Comparative genomics of Botrytis spp.</title>
        <authorList>
            <person name="Valero-Jimenez C.A."/>
            <person name="Tapia P."/>
            <person name="Veloso J."/>
            <person name="Silva-Moreno E."/>
            <person name="Staats M."/>
            <person name="Valdes J.H."/>
            <person name="Van Kan J.A.L."/>
        </authorList>
    </citation>
    <scope>NUCLEOTIDE SEQUENCE [LARGE SCALE GENOMIC DNA]</scope>
    <source>
        <strain evidence="2 3">MUCL2120</strain>
    </source>
</reference>
<sequence>MADVLATGSAVVGIIVAAFHSARLLHDDISAVRNAEETIKPLVDDLNSVVGVLSSLDATAKRSDQA</sequence>
<dbReference type="OrthoDB" id="3560240at2759"/>
<dbReference type="Proteomes" id="UP000297452">
    <property type="component" value="Unassembled WGS sequence"/>
</dbReference>
<name>A0A4Z1I4A2_9HELO</name>
<dbReference type="EMBL" id="PQXJ01000228">
    <property type="protein sequence ID" value="TGO56216.1"/>
    <property type="molecule type" value="Genomic_DNA"/>
</dbReference>
<keyword evidence="3" id="KW-1185">Reference proteome</keyword>